<proteinExistence type="predicted"/>
<feature type="signal peptide" evidence="1">
    <location>
        <begin position="1"/>
        <end position="27"/>
    </location>
</feature>
<protein>
    <submittedName>
        <fullName evidence="2">Uncharacterized protein DUF3558</fullName>
    </submittedName>
</protein>
<keyword evidence="3" id="KW-1185">Reference proteome</keyword>
<gene>
    <name evidence="2" type="ORF">A8926_0890</name>
</gene>
<accession>A0A2N3XRP6</accession>
<evidence type="ECO:0000313" key="2">
    <source>
        <dbReference type="EMBL" id="PKW13366.1"/>
    </source>
</evidence>
<dbReference type="AlphaFoldDB" id="A0A2N3XRP6"/>
<comment type="caution">
    <text evidence="2">The sequence shown here is derived from an EMBL/GenBank/DDBJ whole genome shotgun (WGS) entry which is preliminary data.</text>
</comment>
<dbReference type="InterPro" id="IPR024520">
    <property type="entry name" value="DUF3558"/>
</dbReference>
<dbReference type="Proteomes" id="UP000233786">
    <property type="component" value="Unassembled WGS sequence"/>
</dbReference>
<evidence type="ECO:0000313" key="3">
    <source>
        <dbReference type="Proteomes" id="UP000233786"/>
    </source>
</evidence>
<evidence type="ECO:0000256" key="1">
    <source>
        <dbReference type="SAM" id="SignalP"/>
    </source>
</evidence>
<name>A0A2N3XRP6_SACSN</name>
<dbReference type="PROSITE" id="PS51257">
    <property type="entry name" value="PROKAR_LIPOPROTEIN"/>
    <property type="match status" value="1"/>
</dbReference>
<feature type="chain" id="PRO_5039673411" evidence="1">
    <location>
        <begin position="28"/>
        <end position="184"/>
    </location>
</feature>
<dbReference type="Pfam" id="PF12079">
    <property type="entry name" value="DUF3558"/>
    <property type="match status" value="1"/>
</dbReference>
<reference evidence="2" key="1">
    <citation type="submission" date="2017-12" db="EMBL/GenBank/DDBJ databases">
        <title>Sequencing the genomes of 1000 Actinobacteria strains.</title>
        <authorList>
            <person name="Klenk H.-P."/>
        </authorList>
    </citation>
    <scope>NUCLEOTIDE SEQUENCE [LARGE SCALE GENOMIC DNA]</scope>
    <source>
        <strain evidence="2">DSM 44228</strain>
    </source>
</reference>
<dbReference type="EMBL" id="PJNB01000001">
    <property type="protein sequence ID" value="PKW13366.1"/>
    <property type="molecule type" value="Genomic_DNA"/>
</dbReference>
<dbReference type="STRING" id="994479.GCA_000194155_06284"/>
<organism evidence="2 3">
    <name type="scientific">Saccharopolyspora spinosa</name>
    <dbReference type="NCBI Taxonomy" id="60894"/>
    <lineage>
        <taxon>Bacteria</taxon>
        <taxon>Bacillati</taxon>
        <taxon>Actinomycetota</taxon>
        <taxon>Actinomycetes</taxon>
        <taxon>Pseudonocardiales</taxon>
        <taxon>Pseudonocardiaceae</taxon>
        <taxon>Saccharopolyspora</taxon>
    </lineage>
</organism>
<keyword evidence="1" id="KW-0732">Signal</keyword>
<sequence length="184" mass="19085">MVVMRTTRFTAVAVGAAAGLLLAGCSASDNTAGQTPSTQNAAQSSFAGFDPCSVLSQPELQHYGVSEPGEAVDQGIGEPGCSFKADGGDYLLTIYTAEKSDRTYWEQRRGNFGVFESNQVGSHQGIKAIEQGAGGQGGCRQIIESGGGSVSVDITFRSDKIQGDDVTCAKAMEIAQVVEPKLPG</sequence>